<name>A0A8S0PPT9_OLEEU</name>
<dbReference type="EMBL" id="CACTIH010000089">
    <property type="protein sequence ID" value="CAA2953403.1"/>
    <property type="molecule type" value="Genomic_DNA"/>
</dbReference>
<comment type="caution">
    <text evidence="2">The sequence shown here is derived from an EMBL/GenBank/DDBJ whole genome shotgun (WGS) entry which is preliminary data.</text>
</comment>
<evidence type="ECO:0000313" key="2">
    <source>
        <dbReference type="EMBL" id="CAA2953403.1"/>
    </source>
</evidence>
<proteinExistence type="predicted"/>
<organism evidence="2 3">
    <name type="scientific">Olea europaea subsp. europaea</name>
    <dbReference type="NCBI Taxonomy" id="158383"/>
    <lineage>
        <taxon>Eukaryota</taxon>
        <taxon>Viridiplantae</taxon>
        <taxon>Streptophyta</taxon>
        <taxon>Embryophyta</taxon>
        <taxon>Tracheophyta</taxon>
        <taxon>Spermatophyta</taxon>
        <taxon>Magnoliopsida</taxon>
        <taxon>eudicotyledons</taxon>
        <taxon>Gunneridae</taxon>
        <taxon>Pentapetalae</taxon>
        <taxon>asterids</taxon>
        <taxon>lamiids</taxon>
        <taxon>Lamiales</taxon>
        <taxon>Oleaceae</taxon>
        <taxon>Oleeae</taxon>
        <taxon>Olea</taxon>
    </lineage>
</organism>
<dbReference type="Proteomes" id="UP000594638">
    <property type="component" value="Unassembled WGS sequence"/>
</dbReference>
<reference evidence="2 3" key="1">
    <citation type="submission" date="2019-12" db="EMBL/GenBank/DDBJ databases">
        <authorList>
            <person name="Alioto T."/>
            <person name="Alioto T."/>
            <person name="Gomez Garrido J."/>
        </authorList>
    </citation>
    <scope>NUCLEOTIDE SEQUENCE [LARGE SCALE GENOMIC DNA]</scope>
</reference>
<feature type="region of interest" description="Disordered" evidence="1">
    <location>
        <begin position="86"/>
        <end position="109"/>
    </location>
</feature>
<gene>
    <name evidence="2" type="ORF">OLEA9_A118438</name>
</gene>
<dbReference type="Gramene" id="OE9A118438T1">
    <property type="protein sequence ID" value="OE9A118438C1"/>
    <property type="gene ID" value="OE9A118438"/>
</dbReference>
<protein>
    <submittedName>
        <fullName evidence="2">Uncharacterized protein</fullName>
    </submittedName>
</protein>
<feature type="region of interest" description="Disordered" evidence="1">
    <location>
        <begin position="33"/>
        <end position="53"/>
    </location>
</feature>
<sequence length="109" mass="12448">MRLIGITNIRAISQQNATIQELLRHMQGQLVNSSQNNEEIVQPKKRGGCGSGRNYAIHQMTREIAVLPNYSRATTLRRSASVFDRFGPTRNRNRRERRAALAQMQAKQD</sequence>
<evidence type="ECO:0000256" key="1">
    <source>
        <dbReference type="SAM" id="MobiDB-lite"/>
    </source>
</evidence>
<evidence type="ECO:0000313" key="3">
    <source>
        <dbReference type="Proteomes" id="UP000594638"/>
    </source>
</evidence>
<accession>A0A8S0PPT9</accession>
<keyword evidence="3" id="KW-1185">Reference proteome</keyword>
<dbReference type="AlphaFoldDB" id="A0A8S0PPT9"/>